<dbReference type="OrthoDB" id="371891at2157"/>
<feature type="transmembrane region" description="Helical" evidence="6">
    <location>
        <begin position="241"/>
        <end position="261"/>
    </location>
</feature>
<gene>
    <name evidence="8" type="ORF">ANME2D_02418</name>
</gene>
<reference evidence="8 9" key="1">
    <citation type="journal article" date="2013" name="Nature">
        <title>Anaerobic oxidation of methane coupled to nitrate reduction in a novel archaeal lineage.</title>
        <authorList>
            <person name="Haroon M.F."/>
            <person name="Hu S."/>
            <person name="Shi Y."/>
            <person name="Imelfort M."/>
            <person name="Keller J."/>
            <person name="Hugenholtz P."/>
            <person name="Yuan Z."/>
            <person name="Tyson G.W."/>
        </authorList>
    </citation>
    <scope>NUCLEOTIDE SEQUENCE [LARGE SCALE GENOMIC DNA]</scope>
    <source>
        <strain evidence="8 9">ANME-2d</strain>
    </source>
</reference>
<dbReference type="EMBL" id="JMIY01000005">
    <property type="protein sequence ID" value="KCZ71682.1"/>
    <property type="molecule type" value="Genomic_DNA"/>
</dbReference>
<sequence length="488" mass="52819">MITDHLSVLIIAVGLLGAFFTPIIGLIRKEMCSLWASFIILLQFLISIFLLYQVIIAGNISYWLGGWEPPWGIEYAVDLLNAFVLVIVAGICFSVSIYGRKSLGFEVPDKELPLYTLYILLTTGMLGIVVTGDIFNLYVFLEIGSLAAYALIAMGGRHSLTASFNYMIMGTVSASFILLGIGYLYVMTGTLNMADISALLPSLYGRPVILVAIALLVVGLSIKTALFPLHTWLPDAYTHAPSAVSAVLSGTFTKVGIYALIRVMFTVISPSYVIETVPVMSILSWVAAIGILAGSLLAIAQYDIKRMLAYSSVSQIGYIFLGIGMANKLAMTGGILHILSHSLMKVGLFMVAGAIIYRTGIRNIYQLKGMGKKMPYTMAAFVIGALSMIGIPPTIGFASKFYLAWGALGAGEWVFVVVILLSSLLTAVYFWRIFENAFFGVHEDIKKDEAPISMLLPILAFAVITVLLGLLASLPIGIIEQWVTGVLP</sequence>
<dbReference type="Proteomes" id="UP000027153">
    <property type="component" value="Unassembled WGS sequence"/>
</dbReference>
<evidence type="ECO:0000256" key="1">
    <source>
        <dbReference type="ARBA" id="ARBA00004651"/>
    </source>
</evidence>
<comment type="caution">
    <text evidence="8">The sequence shown here is derived from an EMBL/GenBank/DDBJ whole genome shotgun (WGS) entry which is preliminary data.</text>
</comment>
<accession>A0A062V2T4</accession>
<evidence type="ECO:0000313" key="8">
    <source>
        <dbReference type="EMBL" id="KCZ71682.1"/>
    </source>
</evidence>
<feature type="domain" description="NADH:quinone oxidoreductase/Mrp antiporter transmembrane" evidence="7">
    <location>
        <begin position="133"/>
        <end position="426"/>
    </location>
</feature>
<evidence type="ECO:0000256" key="5">
    <source>
        <dbReference type="ARBA" id="ARBA00023136"/>
    </source>
</evidence>
<feature type="transmembrane region" description="Helical" evidence="6">
    <location>
        <begin position="137"/>
        <end position="154"/>
    </location>
</feature>
<dbReference type="InterPro" id="IPR001750">
    <property type="entry name" value="ND/Mrp_TM"/>
</dbReference>
<dbReference type="AlphaFoldDB" id="A0A062V2T4"/>
<evidence type="ECO:0000256" key="3">
    <source>
        <dbReference type="ARBA" id="ARBA00022692"/>
    </source>
</evidence>
<dbReference type="PANTHER" id="PTHR42703:SF1">
    <property type="entry name" value="NA(+)_H(+) ANTIPORTER SUBUNIT D1"/>
    <property type="match status" value="1"/>
</dbReference>
<keyword evidence="5 6" id="KW-0472">Membrane</keyword>
<keyword evidence="9" id="KW-1185">Reference proteome</keyword>
<evidence type="ECO:0000313" key="9">
    <source>
        <dbReference type="Proteomes" id="UP000027153"/>
    </source>
</evidence>
<dbReference type="GO" id="GO:0042773">
    <property type="term" value="P:ATP synthesis coupled electron transport"/>
    <property type="evidence" value="ECO:0007669"/>
    <property type="project" value="InterPro"/>
</dbReference>
<dbReference type="Pfam" id="PF00361">
    <property type="entry name" value="Proton_antipo_M"/>
    <property type="match status" value="1"/>
</dbReference>
<feature type="transmembrane region" description="Helical" evidence="6">
    <location>
        <begin position="307"/>
        <end position="326"/>
    </location>
</feature>
<keyword evidence="8" id="KW-0456">Lyase</keyword>
<feature type="transmembrane region" description="Helical" evidence="6">
    <location>
        <begin position="34"/>
        <end position="55"/>
    </location>
</feature>
<dbReference type="GO" id="GO:0008137">
    <property type="term" value="F:NADH dehydrogenase (ubiquinone) activity"/>
    <property type="evidence" value="ECO:0007669"/>
    <property type="project" value="InterPro"/>
</dbReference>
<protein>
    <submittedName>
        <fullName evidence="8">Formate hydrogenlyase subunit 3/multisubunit Na+/H+ antiporter, MnhD subunit</fullName>
    </submittedName>
</protein>
<organism evidence="8 9">
    <name type="scientific">Candidatus Methanoperedens nitratireducens</name>
    <dbReference type="NCBI Taxonomy" id="1392998"/>
    <lineage>
        <taxon>Archaea</taxon>
        <taxon>Methanobacteriati</taxon>
        <taxon>Methanobacteriota</taxon>
        <taxon>Stenosarchaea group</taxon>
        <taxon>Methanomicrobia</taxon>
        <taxon>Methanosarcinales</taxon>
        <taxon>ANME-2 cluster</taxon>
        <taxon>Candidatus Methanoperedentaceae</taxon>
        <taxon>Candidatus Methanoperedens</taxon>
    </lineage>
</organism>
<name>A0A062V2T4_9EURY</name>
<dbReference type="PANTHER" id="PTHR42703">
    <property type="entry name" value="NADH DEHYDROGENASE"/>
    <property type="match status" value="1"/>
</dbReference>
<evidence type="ECO:0000256" key="2">
    <source>
        <dbReference type="ARBA" id="ARBA00022475"/>
    </source>
</evidence>
<feature type="transmembrane region" description="Helical" evidence="6">
    <location>
        <begin position="166"/>
        <end position="188"/>
    </location>
</feature>
<comment type="subcellular location">
    <subcellularLocation>
        <location evidence="1">Cell membrane</location>
        <topology evidence="1">Multi-pass membrane protein</topology>
    </subcellularLocation>
</comment>
<dbReference type="PATRIC" id="fig|1392998.3.peg.2412"/>
<feature type="transmembrane region" description="Helical" evidence="6">
    <location>
        <begin position="338"/>
        <end position="357"/>
    </location>
</feature>
<feature type="transmembrane region" description="Helical" evidence="6">
    <location>
        <begin position="208"/>
        <end position="229"/>
    </location>
</feature>
<keyword evidence="4 6" id="KW-1133">Transmembrane helix</keyword>
<feature type="transmembrane region" description="Helical" evidence="6">
    <location>
        <begin position="455"/>
        <end position="479"/>
    </location>
</feature>
<feature type="transmembrane region" description="Helical" evidence="6">
    <location>
        <begin position="112"/>
        <end position="131"/>
    </location>
</feature>
<keyword evidence="3 6" id="KW-0812">Transmembrane</keyword>
<dbReference type="GO" id="GO:0005886">
    <property type="term" value="C:plasma membrane"/>
    <property type="evidence" value="ECO:0007669"/>
    <property type="project" value="UniProtKB-SubCell"/>
</dbReference>
<dbReference type="GO" id="GO:0016829">
    <property type="term" value="F:lyase activity"/>
    <property type="evidence" value="ECO:0007669"/>
    <property type="project" value="UniProtKB-KW"/>
</dbReference>
<feature type="transmembrane region" description="Helical" evidence="6">
    <location>
        <begin position="75"/>
        <end position="100"/>
    </location>
</feature>
<feature type="transmembrane region" description="Helical" evidence="6">
    <location>
        <begin position="6"/>
        <end position="27"/>
    </location>
</feature>
<keyword evidence="2" id="KW-1003">Cell membrane</keyword>
<feature type="transmembrane region" description="Helical" evidence="6">
    <location>
        <begin position="378"/>
        <end position="401"/>
    </location>
</feature>
<feature type="transmembrane region" description="Helical" evidence="6">
    <location>
        <begin position="281"/>
        <end position="300"/>
    </location>
</feature>
<dbReference type="InterPro" id="IPR003918">
    <property type="entry name" value="NADH_UbQ_OxRdtase"/>
</dbReference>
<dbReference type="PRINTS" id="PR01437">
    <property type="entry name" value="NUOXDRDTASE4"/>
</dbReference>
<proteinExistence type="predicted"/>
<evidence type="ECO:0000256" key="4">
    <source>
        <dbReference type="ARBA" id="ARBA00022989"/>
    </source>
</evidence>
<feature type="transmembrane region" description="Helical" evidence="6">
    <location>
        <begin position="413"/>
        <end position="434"/>
    </location>
</feature>
<evidence type="ECO:0000256" key="6">
    <source>
        <dbReference type="SAM" id="Phobius"/>
    </source>
</evidence>
<dbReference type="RefSeq" id="WP_048091784.1">
    <property type="nucleotide sequence ID" value="NZ_JMIY01000005.1"/>
</dbReference>
<evidence type="ECO:0000259" key="7">
    <source>
        <dbReference type="Pfam" id="PF00361"/>
    </source>
</evidence>
<dbReference type="InterPro" id="IPR050586">
    <property type="entry name" value="CPA3_Na-H_Antiporter_D"/>
</dbReference>